<evidence type="ECO:0000256" key="5">
    <source>
        <dbReference type="PROSITE-ProRule" id="PRU00723"/>
    </source>
</evidence>
<name>X6N8Q4_RETFI</name>
<protein>
    <recommendedName>
        <fullName evidence="8">C3H1-type domain-containing protein</fullName>
    </recommendedName>
</protein>
<dbReference type="Pfam" id="PF00642">
    <property type="entry name" value="zf-CCCH"/>
    <property type="match status" value="1"/>
</dbReference>
<keyword evidence="1 5" id="KW-0479">Metal-binding</keyword>
<evidence type="ECO:0000256" key="3">
    <source>
        <dbReference type="ARBA" id="ARBA00022771"/>
    </source>
</evidence>
<keyword evidence="3 5" id="KW-0863">Zinc-finger</keyword>
<dbReference type="EMBL" id="ASPP01010773">
    <property type="protein sequence ID" value="ETO22396.1"/>
    <property type="molecule type" value="Genomic_DNA"/>
</dbReference>
<dbReference type="FunFam" id="4.10.1000.10:FF:000003">
    <property type="entry name" value="Zinc finger CCCH domain-containing protein"/>
    <property type="match status" value="1"/>
</dbReference>
<evidence type="ECO:0000256" key="7">
    <source>
        <dbReference type="SAM" id="MobiDB-lite"/>
    </source>
</evidence>
<evidence type="ECO:0000313" key="10">
    <source>
        <dbReference type="Proteomes" id="UP000023152"/>
    </source>
</evidence>
<dbReference type="AlphaFoldDB" id="X6N8Q4"/>
<feature type="zinc finger region" description="C3H1-type" evidence="5">
    <location>
        <begin position="77"/>
        <end position="105"/>
    </location>
</feature>
<dbReference type="Proteomes" id="UP000023152">
    <property type="component" value="Unassembled WGS sequence"/>
</dbReference>
<dbReference type="GO" id="GO:0010468">
    <property type="term" value="P:regulation of gene expression"/>
    <property type="evidence" value="ECO:0007669"/>
    <property type="project" value="UniProtKB-ARBA"/>
</dbReference>
<dbReference type="PANTHER" id="PTHR12547:SF18">
    <property type="entry name" value="PROTEIN TIS11"/>
    <property type="match status" value="1"/>
</dbReference>
<feature type="region of interest" description="Disordered" evidence="7">
    <location>
        <begin position="109"/>
        <end position="128"/>
    </location>
</feature>
<dbReference type="InterPro" id="IPR000571">
    <property type="entry name" value="Znf_CCCH"/>
</dbReference>
<keyword evidence="4 5" id="KW-0862">Zinc</keyword>
<dbReference type="PANTHER" id="PTHR12547">
    <property type="entry name" value="CCCH ZINC FINGER/TIS11-RELATED"/>
    <property type="match status" value="1"/>
</dbReference>
<dbReference type="SMART" id="SM00356">
    <property type="entry name" value="ZnF_C3H1"/>
    <property type="match status" value="1"/>
</dbReference>
<dbReference type="GO" id="GO:0008270">
    <property type="term" value="F:zinc ion binding"/>
    <property type="evidence" value="ECO:0007669"/>
    <property type="project" value="UniProtKB-KW"/>
</dbReference>
<sequence length="336" mass="37697">MITSHRNEIIGVPSVLDAFVETFKSNQSKKLIGLVNTGNTQRQSLHQWNENCSVTTREIDENQQRSRISPKNAKPHLYKTELCSKFQQFGWCPYNQGCQFAHGKHELRKKPPLHNKNTLDNSKQLGTTPQVSAVPPSCAIFPFFVNNNLSAVYNQSAFNPLPQHVTYKPSVLTPNISFTNEQATTFAGVQSVNPLIQSNIIPLEKSSKLIHPNETIGNTFTPCTISEFPSLPNTLLNMSSNFSTSPAKSDISLNQLTEGLVIPLKNENNVLRQETVPQNPIDKELEKINESIQQLEKKRESLLHQMNNKTAIVGSPLFLREVTKSNKENFFPIGGY</sequence>
<evidence type="ECO:0000256" key="2">
    <source>
        <dbReference type="ARBA" id="ARBA00022737"/>
    </source>
</evidence>
<keyword evidence="2" id="KW-0677">Repeat</keyword>
<feature type="compositionally biased region" description="Polar residues" evidence="7">
    <location>
        <begin position="115"/>
        <end position="128"/>
    </location>
</feature>
<gene>
    <name evidence="9" type="ORF">RFI_14802</name>
</gene>
<dbReference type="InterPro" id="IPR045877">
    <property type="entry name" value="ZFP36-like"/>
</dbReference>
<dbReference type="GO" id="GO:0051252">
    <property type="term" value="P:regulation of RNA metabolic process"/>
    <property type="evidence" value="ECO:0007669"/>
    <property type="project" value="UniProtKB-ARBA"/>
</dbReference>
<proteinExistence type="predicted"/>
<feature type="domain" description="C3H1-type" evidence="8">
    <location>
        <begin position="77"/>
        <end position="105"/>
    </location>
</feature>
<keyword evidence="10" id="KW-1185">Reference proteome</keyword>
<organism evidence="9 10">
    <name type="scientific">Reticulomyxa filosa</name>
    <dbReference type="NCBI Taxonomy" id="46433"/>
    <lineage>
        <taxon>Eukaryota</taxon>
        <taxon>Sar</taxon>
        <taxon>Rhizaria</taxon>
        <taxon>Retaria</taxon>
        <taxon>Foraminifera</taxon>
        <taxon>Monothalamids</taxon>
        <taxon>Reticulomyxidae</taxon>
        <taxon>Reticulomyxa</taxon>
    </lineage>
</organism>
<dbReference type="SUPFAM" id="SSF90229">
    <property type="entry name" value="CCCH zinc finger"/>
    <property type="match status" value="1"/>
</dbReference>
<dbReference type="GO" id="GO:0003729">
    <property type="term" value="F:mRNA binding"/>
    <property type="evidence" value="ECO:0007669"/>
    <property type="project" value="InterPro"/>
</dbReference>
<feature type="coiled-coil region" evidence="6">
    <location>
        <begin position="281"/>
        <end position="312"/>
    </location>
</feature>
<evidence type="ECO:0000259" key="8">
    <source>
        <dbReference type="PROSITE" id="PS50103"/>
    </source>
</evidence>
<keyword evidence="6" id="KW-0175">Coiled coil</keyword>
<evidence type="ECO:0000256" key="6">
    <source>
        <dbReference type="SAM" id="Coils"/>
    </source>
</evidence>
<accession>X6N8Q4</accession>
<dbReference type="PROSITE" id="PS50103">
    <property type="entry name" value="ZF_C3H1"/>
    <property type="match status" value="1"/>
</dbReference>
<dbReference type="OrthoDB" id="410307at2759"/>
<reference evidence="9 10" key="1">
    <citation type="journal article" date="2013" name="Curr. Biol.">
        <title>The Genome of the Foraminiferan Reticulomyxa filosa.</title>
        <authorList>
            <person name="Glockner G."/>
            <person name="Hulsmann N."/>
            <person name="Schleicher M."/>
            <person name="Noegel A.A."/>
            <person name="Eichinger L."/>
            <person name="Gallinger C."/>
            <person name="Pawlowski J."/>
            <person name="Sierra R."/>
            <person name="Euteneuer U."/>
            <person name="Pillet L."/>
            <person name="Moustafa A."/>
            <person name="Platzer M."/>
            <person name="Groth M."/>
            <person name="Szafranski K."/>
            <person name="Schliwa M."/>
        </authorList>
    </citation>
    <scope>NUCLEOTIDE SEQUENCE [LARGE SCALE GENOMIC DNA]</scope>
</reference>
<dbReference type="InterPro" id="IPR036855">
    <property type="entry name" value="Znf_CCCH_sf"/>
</dbReference>
<evidence type="ECO:0000313" key="9">
    <source>
        <dbReference type="EMBL" id="ETO22396.1"/>
    </source>
</evidence>
<dbReference type="Gene3D" id="4.10.1000.10">
    <property type="entry name" value="Zinc finger, CCCH-type"/>
    <property type="match status" value="1"/>
</dbReference>
<comment type="caution">
    <text evidence="9">The sequence shown here is derived from an EMBL/GenBank/DDBJ whole genome shotgun (WGS) entry which is preliminary data.</text>
</comment>
<evidence type="ECO:0000256" key="1">
    <source>
        <dbReference type="ARBA" id="ARBA00022723"/>
    </source>
</evidence>
<evidence type="ECO:0000256" key="4">
    <source>
        <dbReference type="ARBA" id="ARBA00022833"/>
    </source>
</evidence>